<sequence length="210" mass="23212">MFELFQGFFVVIVPLLLFLMACVVAAMALFLPDQQDLVLLAIPAALAALVLLIAARLRAPRRTSVPEPRHASDRRQYVIVDGSNVMHWKNEVPSLDTLREVLGDLTARGLTPGVVFDANAGYLLANRYLHHQDFAGLLGLPVERVMVVARGAPADPTILTAARNMKARVVSNDQFRDWADNHPEVHEPGHVIRGRYRGDRLVLDLGENPA</sequence>
<keyword evidence="1" id="KW-0812">Transmembrane</keyword>
<dbReference type="Proteomes" id="UP000183974">
    <property type="component" value="Unassembled WGS sequence"/>
</dbReference>
<dbReference type="Pfam" id="PF11977">
    <property type="entry name" value="RNase_Zc3h12a"/>
    <property type="match status" value="1"/>
</dbReference>
<evidence type="ECO:0000259" key="2">
    <source>
        <dbReference type="Pfam" id="PF11977"/>
    </source>
</evidence>
<reference evidence="3 4" key="1">
    <citation type="submission" date="2016-11" db="EMBL/GenBank/DDBJ databases">
        <authorList>
            <person name="Jaros S."/>
            <person name="Januszkiewicz K."/>
            <person name="Wedrychowicz H."/>
        </authorList>
    </citation>
    <scope>NUCLEOTIDE SEQUENCE [LARGE SCALE GENOMIC DNA]</scope>
    <source>
        <strain evidence="3 4">DSM 29589</strain>
    </source>
</reference>
<proteinExistence type="predicted"/>
<feature type="transmembrane region" description="Helical" evidence="1">
    <location>
        <begin position="7"/>
        <end position="31"/>
    </location>
</feature>
<evidence type="ECO:0000256" key="1">
    <source>
        <dbReference type="SAM" id="Phobius"/>
    </source>
</evidence>
<keyword evidence="1" id="KW-0472">Membrane</keyword>
<protein>
    <submittedName>
        <fullName evidence="3">Zc3h12a-like Ribonuclease NYN domain-containing protein</fullName>
    </submittedName>
</protein>
<dbReference type="AlphaFoldDB" id="A0A1M7F2K9"/>
<evidence type="ECO:0000313" key="4">
    <source>
        <dbReference type="Proteomes" id="UP000183974"/>
    </source>
</evidence>
<feature type="transmembrane region" description="Helical" evidence="1">
    <location>
        <begin position="37"/>
        <end position="55"/>
    </location>
</feature>
<gene>
    <name evidence="3" type="ORF">SAMN05444398_10856</name>
</gene>
<feature type="domain" description="RNase NYN" evidence="2">
    <location>
        <begin position="75"/>
        <end position="187"/>
    </location>
</feature>
<organism evidence="3 4">
    <name type="scientific">Roseovarius pacificus</name>
    <dbReference type="NCBI Taxonomy" id="337701"/>
    <lineage>
        <taxon>Bacteria</taxon>
        <taxon>Pseudomonadati</taxon>
        <taxon>Pseudomonadota</taxon>
        <taxon>Alphaproteobacteria</taxon>
        <taxon>Rhodobacterales</taxon>
        <taxon>Roseobacteraceae</taxon>
        <taxon>Roseovarius</taxon>
    </lineage>
</organism>
<keyword evidence="1" id="KW-1133">Transmembrane helix</keyword>
<dbReference type="EMBL" id="FRBR01000008">
    <property type="protein sequence ID" value="SHL98226.1"/>
    <property type="molecule type" value="Genomic_DNA"/>
</dbReference>
<accession>A0A1M7F2K9</accession>
<dbReference type="RefSeq" id="WP_229709553.1">
    <property type="nucleotide sequence ID" value="NZ_BMLR01000009.1"/>
</dbReference>
<evidence type="ECO:0000313" key="3">
    <source>
        <dbReference type="EMBL" id="SHL98226.1"/>
    </source>
</evidence>
<dbReference type="InterPro" id="IPR021869">
    <property type="entry name" value="RNase_Zc3h12_NYN"/>
</dbReference>
<name>A0A1M7F2K9_9RHOB</name>
<keyword evidence="4" id="KW-1185">Reference proteome</keyword>
<dbReference type="Gene3D" id="3.40.50.11980">
    <property type="match status" value="1"/>
</dbReference>
<dbReference type="STRING" id="337701.SAMN05444398_10856"/>